<protein>
    <submittedName>
        <fullName evidence="8">Putative sulfate exporter family transporter</fullName>
    </submittedName>
</protein>
<comment type="subcellular location">
    <subcellularLocation>
        <location evidence="1">Cell membrane</location>
        <topology evidence="1">Multi-pass membrane protein</topology>
    </subcellularLocation>
</comment>
<evidence type="ECO:0000256" key="3">
    <source>
        <dbReference type="ARBA" id="ARBA00022475"/>
    </source>
</evidence>
<evidence type="ECO:0000256" key="7">
    <source>
        <dbReference type="SAM" id="Phobius"/>
    </source>
</evidence>
<dbReference type="KEGG" id="scor:J3U87_34810"/>
<sequence length="335" mass="35184">MILAIAGRWMHQLLPGGWGKLLGEAVLGMGIGLLIGNAVRLSPRFQPGIQMAFGLILKTSIVLLGARISLQQIAEIGWGVVLLILLLIGLAMGLTRMLAGAAGISPKLGLLIGVGTAICGNTAITVTAPVIEAADEEVSFAIATNTLFGTLAVFAYPLLGRLLGFTDHFFGIWAGTAVNDTSQVVAAGMSYSLAAGELATAVKLTRNALMGFVIVAIGLWFHRDSEAPPCPGGRSGLWLKVKRSVPLFVFGFLAMALLNSFGAFDALSEMTGRNLISDLTGTAKFLILMALVGVGLNTRFDKLRCLGVWPLVIGFAASLTTAVTSFCVLRYVLHV</sequence>
<evidence type="ECO:0000256" key="2">
    <source>
        <dbReference type="ARBA" id="ARBA00007977"/>
    </source>
</evidence>
<proteinExistence type="inferred from homology"/>
<feature type="transmembrane region" description="Helical" evidence="7">
    <location>
        <begin position="308"/>
        <end position="333"/>
    </location>
</feature>
<reference evidence="8" key="1">
    <citation type="submission" date="2021-03" db="EMBL/GenBank/DDBJ databases">
        <title>Acanthopleuribacteraceae sp. M133.</title>
        <authorList>
            <person name="Wang G."/>
        </authorList>
    </citation>
    <scope>NUCLEOTIDE SEQUENCE</scope>
    <source>
        <strain evidence="8">M133</strain>
    </source>
</reference>
<name>A0A8A4TW85_SULCO</name>
<evidence type="ECO:0000256" key="6">
    <source>
        <dbReference type="ARBA" id="ARBA00023136"/>
    </source>
</evidence>
<keyword evidence="3" id="KW-1003">Cell membrane</keyword>
<evidence type="ECO:0000256" key="1">
    <source>
        <dbReference type="ARBA" id="ARBA00004651"/>
    </source>
</evidence>
<dbReference type="Pfam" id="PF03601">
    <property type="entry name" value="Cons_hypoth698"/>
    <property type="match status" value="1"/>
</dbReference>
<dbReference type="AlphaFoldDB" id="A0A8A4TW85"/>
<feature type="transmembrane region" description="Helical" evidence="7">
    <location>
        <begin position="244"/>
        <end position="264"/>
    </location>
</feature>
<feature type="transmembrane region" description="Helical" evidence="7">
    <location>
        <begin position="18"/>
        <end position="39"/>
    </location>
</feature>
<feature type="transmembrane region" description="Helical" evidence="7">
    <location>
        <begin position="108"/>
        <end position="128"/>
    </location>
</feature>
<gene>
    <name evidence="8" type="ORF">J3U87_34810</name>
</gene>
<comment type="similarity">
    <text evidence="2">Belongs to the UPF0324 family.</text>
</comment>
<dbReference type="PANTHER" id="PTHR30106">
    <property type="entry name" value="INNER MEMBRANE PROTEIN YEIH-RELATED"/>
    <property type="match status" value="1"/>
</dbReference>
<feature type="transmembrane region" description="Helical" evidence="7">
    <location>
        <begin position="76"/>
        <end position="96"/>
    </location>
</feature>
<dbReference type="Proteomes" id="UP000663929">
    <property type="component" value="Chromosome"/>
</dbReference>
<accession>A0A8A4TW85</accession>
<evidence type="ECO:0000313" key="9">
    <source>
        <dbReference type="Proteomes" id="UP000663929"/>
    </source>
</evidence>
<keyword evidence="4 7" id="KW-0812">Transmembrane</keyword>
<evidence type="ECO:0000313" key="8">
    <source>
        <dbReference type="EMBL" id="QTD50785.1"/>
    </source>
</evidence>
<evidence type="ECO:0000256" key="4">
    <source>
        <dbReference type="ARBA" id="ARBA00022692"/>
    </source>
</evidence>
<keyword evidence="6 7" id="KW-0472">Membrane</keyword>
<keyword evidence="5 7" id="KW-1133">Transmembrane helix</keyword>
<evidence type="ECO:0000256" key="5">
    <source>
        <dbReference type="ARBA" id="ARBA00022989"/>
    </source>
</evidence>
<dbReference type="InterPro" id="IPR018383">
    <property type="entry name" value="UPF0324_pro"/>
</dbReference>
<feature type="transmembrane region" description="Helical" evidence="7">
    <location>
        <begin position="51"/>
        <end position="70"/>
    </location>
</feature>
<feature type="transmembrane region" description="Helical" evidence="7">
    <location>
        <begin position="276"/>
        <end position="296"/>
    </location>
</feature>
<dbReference type="GO" id="GO:0005886">
    <property type="term" value="C:plasma membrane"/>
    <property type="evidence" value="ECO:0007669"/>
    <property type="project" value="UniProtKB-SubCell"/>
</dbReference>
<feature type="transmembrane region" description="Helical" evidence="7">
    <location>
        <begin position="140"/>
        <end position="159"/>
    </location>
</feature>
<dbReference type="PANTHER" id="PTHR30106:SF1">
    <property type="entry name" value="UPF0324 MEMBRANE PROTEIN FN0533"/>
    <property type="match status" value="1"/>
</dbReference>
<keyword evidence="9" id="KW-1185">Reference proteome</keyword>
<organism evidence="8 9">
    <name type="scientific">Sulfidibacter corallicola</name>
    <dbReference type="NCBI Taxonomy" id="2818388"/>
    <lineage>
        <taxon>Bacteria</taxon>
        <taxon>Pseudomonadati</taxon>
        <taxon>Acidobacteriota</taxon>
        <taxon>Holophagae</taxon>
        <taxon>Acanthopleuribacterales</taxon>
        <taxon>Acanthopleuribacteraceae</taxon>
        <taxon>Sulfidibacter</taxon>
    </lineage>
</organism>
<dbReference type="EMBL" id="CP071793">
    <property type="protein sequence ID" value="QTD50785.1"/>
    <property type="molecule type" value="Genomic_DNA"/>
</dbReference>